<gene>
    <name evidence="7" type="ORF">HW555_004239</name>
</gene>
<proteinExistence type="predicted"/>
<dbReference type="InterPro" id="IPR036857">
    <property type="entry name" value="Thyroglobulin_1_sf"/>
</dbReference>
<evidence type="ECO:0000256" key="2">
    <source>
        <dbReference type="ARBA" id="ARBA00022525"/>
    </source>
</evidence>
<evidence type="ECO:0000313" key="8">
    <source>
        <dbReference type="Proteomes" id="UP000648187"/>
    </source>
</evidence>
<protein>
    <recommendedName>
        <fullName evidence="6">Thyroglobulin type-1 domain-containing protein</fullName>
    </recommendedName>
</protein>
<comment type="caution">
    <text evidence="7">The sequence shown here is derived from an EMBL/GenBank/DDBJ whole genome shotgun (WGS) entry which is preliminary data.</text>
</comment>
<dbReference type="PROSITE" id="PS51162">
    <property type="entry name" value="THYROGLOBULIN_1_2"/>
    <property type="match status" value="2"/>
</dbReference>
<dbReference type="PANTHER" id="PTHR12352:SF24">
    <property type="entry name" value="THYROGLOBULIN TYPE-1 DOMAIN-CONTAINING PROTEIN"/>
    <property type="match status" value="1"/>
</dbReference>
<comment type="subcellular location">
    <subcellularLocation>
        <location evidence="1">Secreted</location>
    </subcellularLocation>
</comment>
<dbReference type="Pfam" id="PF00086">
    <property type="entry name" value="Thyroglobulin_1"/>
    <property type="match status" value="2"/>
</dbReference>
<evidence type="ECO:0000259" key="6">
    <source>
        <dbReference type="PROSITE" id="PS51162"/>
    </source>
</evidence>
<keyword evidence="3" id="KW-0677">Repeat</keyword>
<dbReference type="SMART" id="SM00211">
    <property type="entry name" value="TY"/>
    <property type="match status" value="2"/>
</dbReference>
<accession>A0A835GIQ7</accession>
<evidence type="ECO:0000256" key="1">
    <source>
        <dbReference type="ARBA" id="ARBA00004613"/>
    </source>
</evidence>
<name>A0A835GIQ7_SPOEX</name>
<keyword evidence="8" id="KW-1185">Reference proteome</keyword>
<evidence type="ECO:0000256" key="3">
    <source>
        <dbReference type="ARBA" id="ARBA00022737"/>
    </source>
</evidence>
<dbReference type="Proteomes" id="UP000648187">
    <property type="component" value="Unassembled WGS sequence"/>
</dbReference>
<keyword evidence="4 5" id="KW-1015">Disulfide bond</keyword>
<evidence type="ECO:0000256" key="4">
    <source>
        <dbReference type="ARBA" id="ARBA00023157"/>
    </source>
</evidence>
<dbReference type="AlphaFoldDB" id="A0A835GIQ7"/>
<comment type="caution">
    <text evidence="5">Lacks conserved residue(s) required for the propagation of feature annotation.</text>
</comment>
<evidence type="ECO:0000313" key="7">
    <source>
        <dbReference type="EMBL" id="KAF9419154.1"/>
    </source>
</evidence>
<reference evidence="7" key="1">
    <citation type="submission" date="2020-08" db="EMBL/GenBank/DDBJ databases">
        <title>Spodoptera exigua strain:BAW_Kor-Di-RS1 Genome sequencing and assembly.</title>
        <authorList>
            <person name="Kim J."/>
            <person name="Nam H.Y."/>
            <person name="Kwon M."/>
            <person name="Choi J.H."/>
            <person name="Cho S.R."/>
            <person name="Kim G.-H."/>
        </authorList>
    </citation>
    <scope>NUCLEOTIDE SEQUENCE</scope>
    <source>
        <strain evidence="7">BAW_Kor-Di-RS1</strain>
        <tissue evidence="7">Whole-body</tissue>
    </source>
</reference>
<organism evidence="7 8">
    <name type="scientific">Spodoptera exigua</name>
    <name type="common">Beet armyworm</name>
    <name type="synonym">Noctua fulgens</name>
    <dbReference type="NCBI Taxonomy" id="7107"/>
    <lineage>
        <taxon>Eukaryota</taxon>
        <taxon>Metazoa</taxon>
        <taxon>Ecdysozoa</taxon>
        <taxon>Arthropoda</taxon>
        <taxon>Hexapoda</taxon>
        <taxon>Insecta</taxon>
        <taxon>Pterygota</taxon>
        <taxon>Neoptera</taxon>
        <taxon>Endopterygota</taxon>
        <taxon>Lepidoptera</taxon>
        <taxon>Glossata</taxon>
        <taxon>Ditrysia</taxon>
        <taxon>Noctuoidea</taxon>
        <taxon>Noctuidae</taxon>
        <taxon>Amphipyrinae</taxon>
        <taxon>Spodoptera</taxon>
    </lineage>
</organism>
<dbReference type="InterPro" id="IPR000716">
    <property type="entry name" value="Thyroglobulin_1"/>
</dbReference>
<dbReference type="EMBL" id="JACKWZ010000046">
    <property type="protein sequence ID" value="KAF9419154.1"/>
    <property type="molecule type" value="Genomic_DNA"/>
</dbReference>
<dbReference type="InterPro" id="IPR051950">
    <property type="entry name" value="Dev_reg/Prot_inhib"/>
</dbReference>
<dbReference type="Gene3D" id="4.10.800.10">
    <property type="entry name" value="Thyroglobulin type-1"/>
    <property type="match status" value="2"/>
</dbReference>
<dbReference type="SUPFAM" id="SSF57610">
    <property type="entry name" value="Thyroglobulin type-1 domain"/>
    <property type="match status" value="3"/>
</dbReference>
<dbReference type="GO" id="GO:0007160">
    <property type="term" value="P:cell-matrix adhesion"/>
    <property type="evidence" value="ECO:0007669"/>
    <property type="project" value="TreeGrafter"/>
</dbReference>
<dbReference type="PANTHER" id="PTHR12352">
    <property type="entry name" value="SECRETED MODULAR CALCIUM-BINDING PROTEIN"/>
    <property type="match status" value="1"/>
</dbReference>
<feature type="non-terminal residue" evidence="7">
    <location>
        <position position="434"/>
    </location>
</feature>
<feature type="domain" description="Thyroglobulin type-1" evidence="6">
    <location>
        <begin position="372"/>
        <end position="429"/>
    </location>
</feature>
<dbReference type="GO" id="GO:0005615">
    <property type="term" value="C:extracellular space"/>
    <property type="evidence" value="ECO:0007669"/>
    <property type="project" value="TreeGrafter"/>
</dbReference>
<feature type="domain" description="Thyroglobulin type-1" evidence="6">
    <location>
        <begin position="138"/>
        <end position="210"/>
    </location>
</feature>
<feature type="disulfide bond" evidence="5">
    <location>
        <begin position="409"/>
        <end position="429"/>
    </location>
</feature>
<sequence length="434" mass="48575">MVYTIAKKIALVDVHKISVSLPISKMASFKLCICFLFSLFCFVCNESILCEVGFCRTYLHETGCTTPPIHCSANNATHNGINLLSPTLCNCCEYCMPLYGEGEHCSRGGPGTGTTVGRCGDGLYCEEGEDDSVCVRMKSDCHTAQDKYDERERNGELGALEQRPLCDGKGKFYKYECVPAQTCYCQSDDGRRLFGEVLNRGAITEKTMHCGCSRFHDLIKSTISSAVPRSIVGPRCTPDGNFFPIRCIRNICYCVDIYTGIIKKDSPTIDLERQNDEDLDLFPENAKEEPYSFTSPCPVTQDSRATDVLESEKDDFILDFFGGFPECLPDWTYGRIALNSAGQKVCVDERGKQIENYHADKKTDPVAYSNMDCKCAQTTNIMGSLHEKPICCKNGNFRRIQCRRGMCRCVDSNGKQIEKEQADVTKLSCYKPDW</sequence>
<dbReference type="GO" id="GO:0005604">
    <property type="term" value="C:basement membrane"/>
    <property type="evidence" value="ECO:0007669"/>
    <property type="project" value="TreeGrafter"/>
</dbReference>
<keyword evidence="2" id="KW-0964">Secreted</keyword>
<evidence type="ECO:0000256" key="5">
    <source>
        <dbReference type="PROSITE-ProRule" id="PRU00500"/>
    </source>
</evidence>